<keyword evidence="1" id="KW-0575">Peroxidase</keyword>
<protein>
    <submittedName>
        <fullName evidence="1">OsmC family protein</fullName>
        <ecNumber evidence="1">1.11.1.-</ecNumber>
    </submittedName>
</protein>
<dbReference type="EC" id="1.11.1.-" evidence="1"/>
<dbReference type="InterPro" id="IPR052924">
    <property type="entry name" value="OsmC/Ohr_hydroprdx_reductase"/>
</dbReference>
<proteinExistence type="predicted"/>
<comment type="caution">
    <text evidence="1">The sequence shown here is derived from an EMBL/GenBank/DDBJ whole genome shotgun (WGS) entry which is preliminary data.</text>
</comment>
<evidence type="ECO:0000313" key="1">
    <source>
        <dbReference type="EMBL" id="MFA9462251.1"/>
    </source>
</evidence>
<keyword evidence="2" id="KW-1185">Reference proteome</keyword>
<dbReference type="InterPro" id="IPR015946">
    <property type="entry name" value="KH_dom-like_a/b"/>
</dbReference>
<evidence type="ECO:0000313" key="2">
    <source>
        <dbReference type="Proteomes" id="UP001575181"/>
    </source>
</evidence>
<dbReference type="Gene3D" id="3.30.300.20">
    <property type="match status" value="1"/>
</dbReference>
<sequence>MTTNTVVNGVDVDQLVETVGAIQAEPEIANFRFRAHNEWINGGHSKTTIQSFYGAGQEDESRNEPIVLESDEPPVLLGEGKGANAVESVLHALASCLSVGFAYNAGAKGTQVDGMEMDLEGDLDLHGFLGLSEDTRPGYDNIRVTCKVSTDASEDQLAELSDHVQKTSPVLDLLRNPVPTSVHLEKMA</sequence>
<accession>A0ABV4U0E0</accession>
<organism evidence="1 2">
    <name type="scientific">Thiohalorhabdus methylotrophus</name>
    <dbReference type="NCBI Taxonomy" id="3242694"/>
    <lineage>
        <taxon>Bacteria</taxon>
        <taxon>Pseudomonadati</taxon>
        <taxon>Pseudomonadota</taxon>
        <taxon>Gammaproteobacteria</taxon>
        <taxon>Thiohalorhabdales</taxon>
        <taxon>Thiohalorhabdaceae</taxon>
        <taxon>Thiohalorhabdus</taxon>
    </lineage>
</organism>
<dbReference type="SUPFAM" id="SSF82784">
    <property type="entry name" value="OsmC-like"/>
    <property type="match status" value="1"/>
</dbReference>
<name>A0ABV4U0E0_9GAMM</name>
<dbReference type="Proteomes" id="UP001575181">
    <property type="component" value="Unassembled WGS sequence"/>
</dbReference>
<keyword evidence="1" id="KW-0560">Oxidoreductase</keyword>
<dbReference type="EMBL" id="JBGUAW010000011">
    <property type="protein sequence ID" value="MFA9462251.1"/>
    <property type="molecule type" value="Genomic_DNA"/>
</dbReference>
<dbReference type="PANTHER" id="PTHR35368:SF1">
    <property type="entry name" value="HYDROPEROXIDE REDUCTASE"/>
    <property type="match status" value="1"/>
</dbReference>
<dbReference type="RefSeq" id="WP_373657035.1">
    <property type="nucleotide sequence ID" value="NZ_JBGUAW010000011.1"/>
</dbReference>
<dbReference type="Pfam" id="PF02566">
    <property type="entry name" value="OsmC"/>
    <property type="match status" value="1"/>
</dbReference>
<gene>
    <name evidence="1" type="ORF">ACERLL_15645</name>
</gene>
<reference evidence="1 2" key="1">
    <citation type="submission" date="2024-08" db="EMBL/GenBank/DDBJ databases">
        <title>Whole-genome sequencing of halo(alkali)philic microorganisms from hypersaline lakes.</title>
        <authorList>
            <person name="Sorokin D.Y."/>
            <person name="Merkel A.Y."/>
            <person name="Messina E."/>
            <person name="Yakimov M."/>
        </authorList>
    </citation>
    <scope>NUCLEOTIDE SEQUENCE [LARGE SCALE GENOMIC DNA]</scope>
    <source>
        <strain evidence="1 2">Cl-TMA</strain>
    </source>
</reference>
<dbReference type="InterPro" id="IPR003718">
    <property type="entry name" value="OsmC/Ohr_fam"/>
</dbReference>
<dbReference type="GO" id="GO:0004601">
    <property type="term" value="F:peroxidase activity"/>
    <property type="evidence" value="ECO:0007669"/>
    <property type="project" value="UniProtKB-KW"/>
</dbReference>
<dbReference type="PANTHER" id="PTHR35368">
    <property type="entry name" value="HYDROPEROXIDE REDUCTASE"/>
    <property type="match status" value="1"/>
</dbReference>
<dbReference type="InterPro" id="IPR036102">
    <property type="entry name" value="OsmC/Ohrsf"/>
</dbReference>